<organism evidence="1 2">
    <name type="scientific">Nonomuraea jabiensis</name>
    <dbReference type="NCBI Taxonomy" id="882448"/>
    <lineage>
        <taxon>Bacteria</taxon>
        <taxon>Bacillati</taxon>
        <taxon>Actinomycetota</taxon>
        <taxon>Actinomycetes</taxon>
        <taxon>Streptosporangiales</taxon>
        <taxon>Streptosporangiaceae</taxon>
        <taxon>Nonomuraea</taxon>
    </lineage>
</organism>
<evidence type="ECO:0000313" key="2">
    <source>
        <dbReference type="Proteomes" id="UP000579153"/>
    </source>
</evidence>
<name>A0A7W9FXW5_9ACTN</name>
<sequence length="32" mass="3694">MRYTVLRQGKPADVLLNDRLYVRESTARMPGS</sequence>
<gene>
    <name evidence="1" type="ORF">HD596_000307</name>
</gene>
<evidence type="ECO:0000313" key="1">
    <source>
        <dbReference type="EMBL" id="MBB5773551.1"/>
    </source>
</evidence>
<proteinExistence type="predicted"/>
<reference evidence="1 2" key="1">
    <citation type="submission" date="2020-08" db="EMBL/GenBank/DDBJ databases">
        <title>Sequencing the genomes of 1000 actinobacteria strains.</title>
        <authorList>
            <person name="Klenk H.-P."/>
        </authorList>
    </citation>
    <scope>NUCLEOTIDE SEQUENCE [LARGE SCALE GENOMIC DNA]</scope>
    <source>
        <strain evidence="1 2">DSM 45507</strain>
    </source>
</reference>
<comment type="caution">
    <text evidence="1">The sequence shown here is derived from an EMBL/GenBank/DDBJ whole genome shotgun (WGS) entry which is preliminary data.</text>
</comment>
<accession>A0A7W9FXW5</accession>
<dbReference type="Proteomes" id="UP000579153">
    <property type="component" value="Unassembled WGS sequence"/>
</dbReference>
<dbReference type="EMBL" id="JACHMB010000001">
    <property type="protein sequence ID" value="MBB5773551.1"/>
    <property type="molecule type" value="Genomic_DNA"/>
</dbReference>
<protein>
    <submittedName>
        <fullName evidence="1">Uncharacterized protein</fullName>
    </submittedName>
</protein>
<dbReference type="AlphaFoldDB" id="A0A7W9FXW5"/>
<keyword evidence="2" id="KW-1185">Reference proteome</keyword>